<evidence type="ECO:0000259" key="7">
    <source>
        <dbReference type="Pfam" id="PF00347"/>
    </source>
</evidence>
<keyword evidence="4 6" id="KW-0699">rRNA-binding</keyword>
<evidence type="ECO:0000256" key="1">
    <source>
        <dbReference type="ARBA" id="ARBA00009356"/>
    </source>
</evidence>
<reference evidence="8 9" key="1">
    <citation type="submission" date="2014-08" db="EMBL/GenBank/DDBJ databases">
        <authorList>
            <person name="Hassan Y.I."/>
            <person name="Lepp D."/>
            <person name="Zhou T."/>
        </authorList>
    </citation>
    <scope>NUCLEOTIDE SEQUENCE [LARGE SCALE GENOMIC DNA]</scope>
    <source>
        <strain evidence="8 9">IFO13584</strain>
    </source>
</reference>
<dbReference type="PRINTS" id="PR00059">
    <property type="entry name" value="RIBOSOMALL6"/>
</dbReference>
<dbReference type="InterPro" id="IPR002358">
    <property type="entry name" value="Ribosomal_uL6_CS"/>
</dbReference>
<gene>
    <name evidence="4" type="primary">rplF</name>
    <name evidence="8" type="ORF">JP75_06950</name>
</gene>
<proteinExistence type="inferred from homology"/>
<evidence type="ECO:0000256" key="2">
    <source>
        <dbReference type="ARBA" id="ARBA00022980"/>
    </source>
</evidence>
<evidence type="ECO:0000256" key="5">
    <source>
        <dbReference type="RuleBase" id="RU003869"/>
    </source>
</evidence>
<evidence type="ECO:0000256" key="4">
    <source>
        <dbReference type="HAMAP-Rule" id="MF_01365"/>
    </source>
</evidence>
<dbReference type="PROSITE" id="PS00525">
    <property type="entry name" value="RIBOSOMAL_L6_1"/>
    <property type="match status" value="1"/>
</dbReference>
<comment type="similarity">
    <text evidence="1 4 5">Belongs to the universal ribosomal protein uL6 family.</text>
</comment>
<dbReference type="InterPro" id="IPR019906">
    <property type="entry name" value="Ribosomal_uL6_bac-type"/>
</dbReference>
<sequence>MSRTGKKPVAPVNGVTVTINGRDVSAKGPKGELSLTLMDIVNVEQGSDGIVVTPANDTREARAAWGTTRALIQNMVTGVSAGFEKKLAIQGVGYRAALQGKDVKLSLGFSHEVIYAAPKGITLAVPAPTEIVITGIDKQQVGQVAAEIRGWRPPEPYKGKGVRYANEQVFRKEGKKK</sequence>
<accession>A0A087M4I7</accession>
<feature type="domain" description="Large ribosomal subunit protein uL6 alpha-beta" evidence="7">
    <location>
        <begin position="91"/>
        <end position="164"/>
    </location>
</feature>
<dbReference type="GO" id="GO:0002181">
    <property type="term" value="P:cytoplasmic translation"/>
    <property type="evidence" value="ECO:0007669"/>
    <property type="project" value="TreeGrafter"/>
</dbReference>
<comment type="caution">
    <text evidence="8">The sequence shown here is derived from an EMBL/GenBank/DDBJ whole genome shotgun (WGS) entry which is preliminary data.</text>
</comment>
<dbReference type="Pfam" id="PF00347">
    <property type="entry name" value="Ribosomal_L6"/>
    <property type="match status" value="2"/>
</dbReference>
<keyword evidence="4 6" id="KW-0694">RNA-binding</keyword>
<dbReference type="Gene3D" id="3.90.930.12">
    <property type="entry name" value="Ribosomal protein L6, alpha-beta domain"/>
    <property type="match status" value="2"/>
</dbReference>
<protein>
    <recommendedName>
        <fullName evidence="4">Large ribosomal subunit protein uL6</fullName>
    </recommendedName>
</protein>
<keyword evidence="9" id="KW-1185">Reference proteome</keyword>
<dbReference type="FunFam" id="3.90.930.12:FF:000001">
    <property type="entry name" value="50S ribosomal protein L6"/>
    <property type="match status" value="1"/>
</dbReference>
<comment type="function">
    <text evidence="4 6">This protein binds to the 23S rRNA, and is important in its secondary structure. It is located near the subunit interface in the base of the L7/L12 stalk, and near the tRNA binding site of the peptidyltransferase center.</text>
</comment>
<dbReference type="Proteomes" id="UP000028981">
    <property type="component" value="Unassembled WGS sequence"/>
</dbReference>
<dbReference type="OrthoDB" id="9805007at2"/>
<keyword evidence="3 4" id="KW-0687">Ribonucleoprotein</keyword>
<dbReference type="RefSeq" id="WP_035080852.1">
    <property type="nucleotide sequence ID" value="NZ_JQGC01000005.1"/>
</dbReference>
<dbReference type="EMBL" id="JQGC01000005">
    <property type="protein sequence ID" value="KFL31790.1"/>
    <property type="molecule type" value="Genomic_DNA"/>
</dbReference>
<dbReference type="GO" id="GO:0019843">
    <property type="term" value="F:rRNA binding"/>
    <property type="evidence" value="ECO:0007669"/>
    <property type="project" value="UniProtKB-UniRule"/>
</dbReference>
<evidence type="ECO:0000313" key="8">
    <source>
        <dbReference type="EMBL" id="KFL31790.1"/>
    </source>
</evidence>
<evidence type="ECO:0000256" key="3">
    <source>
        <dbReference type="ARBA" id="ARBA00023274"/>
    </source>
</evidence>
<dbReference type="GO" id="GO:0003735">
    <property type="term" value="F:structural constituent of ribosome"/>
    <property type="evidence" value="ECO:0007669"/>
    <property type="project" value="UniProtKB-UniRule"/>
</dbReference>
<name>A0A087M4I7_9HYPH</name>
<dbReference type="PANTHER" id="PTHR11655">
    <property type="entry name" value="60S/50S RIBOSOMAL PROTEIN L6/L9"/>
    <property type="match status" value="1"/>
</dbReference>
<dbReference type="SUPFAM" id="SSF56053">
    <property type="entry name" value="Ribosomal protein L6"/>
    <property type="match status" value="2"/>
</dbReference>
<evidence type="ECO:0000256" key="6">
    <source>
        <dbReference type="RuleBase" id="RU003870"/>
    </source>
</evidence>
<dbReference type="InterPro" id="IPR020040">
    <property type="entry name" value="Ribosomal_uL6_a/b-dom"/>
</dbReference>
<evidence type="ECO:0000313" key="9">
    <source>
        <dbReference type="Proteomes" id="UP000028981"/>
    </source>
</evidence>
<dbReference type="AlphaFoldDB" id="A0A087M4I7"/>
<comment type="subunit">
    <text evidence="4">Part of the 50S ribosomal subunit.</text>
</comment>
<dbReference type="PIRSF" id="PIRSF002162">
    <property type="entry name" value="Ribosomal_L6"/>
    <property type="match status" value="1"/>
</dbReference>
<dbReference type="HAMAP" id="MF_01365_B">
    <property type="entry name" value="Ribosomal_uL6_B"/>
    <property type="match status" value="1"/>
</dbReference>
<dbReference type="InterPro" id="IPR000702">
    <property type="entry name" value="Ribosomal_uL6-like"/>
</dbReference>
<dbReference type="InterPro" id="IPR036789">
    <property type="entry name" value="Ribosomal_uL6-like_a/b-dom_sf"/>
</dbReference>
<keyword evidence="2 4" id="KW-0689">Ribosomal protein</keyword>
<dbReference type="NCBIfam" id="TIGR03654">
    <property type="entry name" value="L6_bact"/>
    <property type="match status" value="1"/>
</dbReference>
<dbReference type="GO" id="GO:0022625">
    <property type="term" value="C:cytosolic large ribosomal subunit"/>
    <property type="evidence" value="ECO:0007669"/>
    <property type="project" value="UniProtKB-UniRule"/>
</dbReference>
<organism evidence="8 9">
    <name type="scientific">Devosia riboflavina</name>
    <dbReference type="NCBI Taxonomy" id="46914"/>
    <lineage>
        <taxon>Bacteria</taxon>
        <taxon>Pseudomonadati</taxon>
        <taxon>Pseudomonadota</taxon>
        <taxon>Alphaproteobacteria</taxon>
        <taxon>Hyphomicrobiales</taxon>
        <taxon>Devosiaceae</taxon>
        <taxon>Devosia</taxon>
    </lineage>
</organism>
<feature type="domain" description="Large ribosomal subunit protein uL6 alpha-beta" evidence="7">
    <location>
        <begin position="14"/>
        <end position="82"/>
    </location>
</feature>
<dbReference type="PANTHER" id="PTHR11655:SF14">
    <property type="entry name" value="LARGE RIBOSOMAL SUBUNIT PROTEIN UL6M"/>
    <property type="match status" value="1"/>
</dbReference>
<dbReference type="STRING" id="46914.JP75_06950"/>